<dbReference type="RefSeq" id="WP_183500927.1">
    <property type="nucleotide sequence ID" value="NZ_BAABCO010000003.1"/>
</dbReference>
<gene>
    <name evidence="5" type="ORF">BKA10_003244</name>
</gene>
<dbReference type="GO" id="GO:0003700">
    <property type="term" value="F:DNA-binding transcription factor activity"/>
    <property type="evidence" value="ECO:0007669"/>
    <property type="project" value="TreeGrafter"/>
</dbReference>
<dbReference type="EMBL" id="JACIFH010000001">
    <property type="protein sequence ID" value="MBB4141450.1"/>
    <property type="molecule type" value="Genomic_DNA"/>
</dbReference>
<dbReference type="SUPFAM" id="SSF53822">
    <property type="entry name" value="Periplasmic binding protein-like I"/>
    <property type="match status" value="1"/>
</dbReference>
<dbReference type="PROSITE" id="PS50932">
    <property type="entry name" value="HTH_LACI_2"/>
    <property type="match status" value="1"/>
</dbReference>
<proteinExistence type="predicted"/>
<organism evidence="5 6">
    <name type="scientific">Microbacterium invictum</name>
    <dbReference type="NCBI Taxonomy" id="515415"/>
    <lineage>
        <taxon>Bacteria</taxon>
        <taxon>Bacillati</taxon>
        <taxon>Actinomycetota</taxon>
        <taxon>Actinomycetes</taxon>
        <taxon>Micrococcales</taxon>
        <taxon>Microbacteriaceae</taxon>
        <taxon>Microbacterium</taxon>
    </lineage>
</organism>
<dbReference type="InterPro" id="IPR028082">
    <property type="entry name" value="Peripla_BP_I"/>
</dbReference>
<dbReference type="Gene3D" id="3.40.50.2300">
    <property type="match status" value="2"/>
</dbReference>
<dbReference type="Pfam" id="PF13377">
    <property type="entry name" value="Peripla_BP_3"/>
    <property type="match status" value="1"/>
</dbReference>
<accession>A0AA40SSM9</accession>
<name>A0AA40SSM9_9MICO</name>
<dbReference type="SUPFAM" id="SSF47413">
    <property type="entry name" value="lambda repressor-like DNA-binding domains"/>
    <property type="match status" value="1"/>
</dbReference>
<keyword evidence="3" id="KW-0804">Transcription</keyword>
<sequence>MTTHANATGRRVGMRDVAALAGVSTQTVSRVINDHPNIRPATRARVLEAMASIGYRINNAARALGTATTRTLGVIASDAALYGPSAGIVALDGAARAADRWIATAYADAADADSVTTAVERLLTQGIDGIIVLAPHARTLELVRAAVPHVPVAALHSALGAQRQSEGAALAVDHLVSLGHRRIARLSGPADWLEASARDRGVDEALARHGLDAGVCWEGDWRTVTGAQLAPDVAAAVRASGGPTAIVVANDQMALGLIAGLDAAGIDVPSALSVTGFDDNPDAAYYRPALTTVRLDLVGEAHRAVAEALGLPQAADPASPRLVTRASTAAPA</sequence>
<protein>
    <submittedName>
        <fullName evidence="5">DNA-binding LacI/PurR family transcriptional regulator</fullName>
    </submittedName>
</protein>
<keyword evidence="2 5" id="KW-0238">DNA-binding</keyword>
<evidence type="ECO:0000313" key="5">
    <source>
        <dbReference type="EMBL" id="MBB4141450.1"/>
    </source>
</evidence>
<keyword evidence="6" id="KW-1185">Reference proteome</keyword>
<dbReference type="InterPro" id="IPR010982">
    <property type="entry name" value="Lambda_DNA-bd_dom_sf"/>
</dbReference>
<evidence type="ECO:0000256" key="1">
    <source>
        <dbReference type="ARBA" id="ARBA00023015"/>
    </source>
</evidence>
<feature type="domain" description="HTH lacI-type" evidence="4">
    <location>
        <begin position="12"/>
        <end position="66"/>
    </location>
</feature>
<comment type="caution">
    <text evidence="5">The sequence shown here is derived from an EMBL/GenBank/DDBJ whole genome shotgun (WGS) entry which is preliminary data.</text>
</comment>
<dbReference type="InterPro" id="IPR000843">
    <property type="entry name" value="HTH_LacI"/>
</dbReference>
<dbReference type="Proteomes" id="UP000549113">
    <property type="component" value="Unassembled WGS sequence"/>
</dbReference>
<reference evidence="5 6" key="1">
    <citation type="submission" date="2020-08" db="EMBL/GenBank/DDBJ databases">
        <title>Sequencing the genomes of 1000 actinobacteria strains.</title>
        <authorList>
            <person name="Klenk H.-P."/>
        </authorList>
    </citation>
    <scope>NUCLEOTIDE SEQUENCE [LARGE SCALE GENOMIC DNA]</scope>
    <source>
        <strain evidence="5 6">DSM 19600</strain>
    </source>
</reference>
<dbReference type="CDD" id="cd01392">
    <property type="entry name" value="HTH_LacI"/>
    <property type="match status" value="1"/>
</dbReference>
<dbReference type="Pfam" id="PF00356">
    <property type="entry name" value="LacI"/>
    <property type="match status" value="1"/>
</dbReference>
<keyword evidence="1" id="KW-0805">Transcription regulation</keyword>
<evidence type="ECO:0000256" key="3">
    <source>
        <dbReference type="ARBA" id="ARBA00023163"/>
    </source>
</evidence>
<evidence type="ECO:0000256" key="2">
    <source>
        <dbReference type="ARBA" id="ARBA00023125"/>
    </source>
</evidence>
<dbReference type="PROSITE" id="PS00356">
    <property type="entry name" value="HTH_LACI_1"/>
    <property type="match status" value="1"/>
</dbReference>
<evidence type="ECO:0000313" key="6">
    <source>
        <dbReference type="Proteomes" id="UP000549113"/>
    </source>
</evidence>
<dbReference type="PANTHER" id="PTHR30146">
    <property type="entry name" value="LACI-RELATED TRANSCRIPTIONAL REPRESSOR"/>
    <property type="match status" value="1"/>
</dbReference>
<dbReference type="PANTHER" id="PTHR30146:SF109">
    <property type="entry name" value="HTH-TYPE TRANSCRIPTIONAL REGULATOR GALS"/>
    <property type="match status" value="1"/>
</dbReference>
<dbReference type="AlphaFoldDB" id="A0AA40SSM9"/>
<dbReference type="GO" id="GO:0000976">
    <property type="term" value="F:transcription cis-regulatory region binding"/>
    <property type="evidence" value="ECO:0007669"/>
    <property type="project" value="TreeGrafter"/>
</dbReference>
<dbReference type="InterPro" id="IPR046335">
    <property type="entry name" value="LacI/GalR-like_sensor"/>
</dbReference>
<dbReference type="Gene3D" id="1.10.260.40">
    <property type="entry name" value="lambda repressor-like DNA-binding domains"/>
    <property type="match status" value="1"/>
</dbReference>
<evidence type="ECO:0000259" key="4">
    <source>
        <dbReference type="PROSITE" id="PS50932"/>
    </source>
</evidence>
<dbReference type="SMART" id="SM00354">
    <property type="entry name" value="HTH_LACI"/>
    <property type="match status" value="1"/>
</dbReference>